<feature type="compositionally biased region" description="Polar residues" evidence="2">
    <location>
        <begin position="352"/>
        <end position="368"/>
    </location>
</feature>
<comment type="caution">
    <text evidence="3">The sequence shown here is derived from an EMBL/GenBank/DDBJ whole genome shotgun (WGS) entry which is preliminary data.</text>
</comment>
<organism evidence="3 4">
    <name type="scientific">Phytophthora palmivora</name>
    <dbReference type="NCBI Taxonomy" id="4796"/>
    <lineage>
        <taxon>Eukaryota</taxon>
        <taxon>Sar</taxon>
        <taxon>Stramenopiles</taxon>
        <taxon>Oomycota</taxon>
        <taxon>Peronosporomycetes</taxon>
        <taxon>Peronosporales</taxon>
        <taxon>Peronosporaceae</taxon>
        <taxon>Phytophthora</taxon>
    </lineage>
</organism>
<keyword evidence="1" id="KW-0175">Coiled coil</keyword>
<gene>
    <name evidence="3" type="ORF">PHPALM_11001</name>
</gene>
<evidence type="ECO:0000313" key="3">
    <source>
        <dbReference type="EMBL" id="POM72304.1"/>
    </source>
</evidence>
<feature type="coiled-coil region" evidence="1">
    <location>
        <begin position="218"/>
        <end position="245"/>
    </location>
</feature>
<sequence length="449" mass="47674">MVRQSRALDRATTAAMQALGPREQTSTDAPSEGPHTASEDRGAAGQAAGTPLSPTPALTVDSATRGVSGGSSAGAIDAESPVGDLAEQSTMTPTDLQLLQLAKLVIGVARNPPCRVDVNLDRRLQSASNLGEVLAAAIAPMVSLRDEVSRCQERVKDAEDKLATEFQLRTRAEMFCTQASCDFNAAANTLHSVRLENVALFRQLSLANAAIATHTESMAQLVLRVKNAEADAAAAMRTVQKDRERFKAGMVAYTEQMARLRSYLLRSYSRNDGTMPARIQALVTENAGLQRANSILPFGQPRPKHVLASVGITADDIDWSLFGLFPPRVTVETPRTPSSDHSGGDSSDNEASDSAQQAISAPPSTTGNPEGDSEDSQPVGPPSKRRRLRRHQVPSAKPGSSVSAAPRSSLPLNRRLGRPSVKPTRRSPATTPVRSPSTTRPSLAVSPTP</sequence>
<proteinExistence type="predicted"/>
<feature type="compositionally biased region" description="Low complexity" evidence="2">
    <location>
        <begin position="426"/>
        <end position="442"/>
    </location>
</feature>
<evidence type="ECO:0000313" key="4">
    <source>
        <dbReference type="Proteomes" id="UP000237271"/>
    </source>
</evidence>
<protein>
    <submittedName>
        <fullName evidence="3">Uncharacterized protein</fullName>
    </submittedName>
</protein>
<evidence type="ECO:0000256" key="1">
    <source>
        <dbReference type="SAM" id="Coils"/>
    </source>
</evidence>
<dbReference type="Proteomes" id="UP000237271">
    <property type="component" value="Unassembled WGS sequence"/>
</dbReference>
<dbReference type="EMBL" id="NCKW01005952">
    <property type="protein sequence ID" value="POM72304.1"/>
    <property type="molecule type" value="Genomic_DNA"/>
</dbReference>
<dbReference type="AlphaFoldDB" id="A0A2P4Y3B1"/>
<feature type="non-terminal residue" evidence="3">
    <location>
        <position position="449"/>
    </location>
</feature>
<accession>A0A2P4Y3B1</accession>
<feature type="compositionally biased region" description="Basic residues" evidence="2">
    <location>
        <begin position="383"/>
        <end position="392"/>
    </location>
</feature>
<feature type="region of interest" description="Disordered" evidence="2">
    <location>
        <begin position="330"/>
        <end position="449"/>
    </location>
</feature>
<feature type="region of interest" description="Disordered" evidence="2">
    <location>
        <begin position="1"/>
        <end position="89"/>
    </location>
</feature>
<feature type="compositionally biased region" description="Low complexity" evidence="2">
    <location>
        <begin position="330"/>
        <end position="346"/>
    </location>
</feature>
<evidence type="ECO:0000256" key="2">
    <source>
        <dbReference type="SAM" id="MobiDB-lite"/>
    </source>
</evidence>
<reference evidence="3 4" key="1">
    <citation type="journal article" date="2017" name="Genome Biol. Evol.">
        <title>Phytophthora megakarya and P. palmivora, closely related causal agents of cacao black pod rot, underwent increases in genome sizes and gene numbers by different mechanisms.</title>
        <authorList>
            <person name="Ali S.S."/>
            <person name="Shao J."/>
            <person name="Lary D.J."/>
            <person name="Kronmiller B."/>
            <person name="Shen D."/>
            <person name="Strem M.D."/>
            <person name="Amoako-Attah I."/>
            <person name="Akrofi A.Y."/>
            <person name="Begoude B.A."/>
            <person name="Ten Hoopen G.M."/>
            <person name="Coulibaly K."/>
            <person name="Kebe B.I."/>
            <person name="Melnick R.L."/>
            <person name="Guiltinan M.J."/>
            <person name="Tyler B.M."/>
            <person name="Meinhardt L.W."/>
            <person name="Bailey B.A."/>
        </authorList>
    </citation>
    <scope>NUCLEOTIDE SEQUENCE [LARGE SCALE GENOMIC DNA]</scope>
    <source>
        <strain evidence="4">sbr112.9</strain>
    </source>
</reference>
<keyword evidence="4" id="KW-1185">Reference proteome</keyword>
<name>A0A2P4Y3B1_9STRA</name>